<feature type="compositionally biased region" description="Basic and acidic residues" evidence="1">
    <location>
        <begin position="683"/>
        <end position="698"/>
    </location>
</feature>
<dbReference type="Proteomes" id="UP000249056">
    <property type="component" value="Unassembled WGS sequence"/>
</dbReference>
<feature type="compositionally biased region" description="Low complexity" evidence="1">
    <location>
        <begin position="497"/>
        <end position="509"/>
    </location>
</feature>
<feature type="region of interest" description="Disordered" evidence="1">
    <location>
        <begin position="336"/>
        <end position="355"/>
    </location>
</feature>
<sequence length="828" mass="88848">MSLTQATNGSPATSPASSLKKAADVKCVLTTKGWVCAICFPLDDPSRALERVLSLAQLQAHAAANHYASLGQNEWDDYVNKSVYYEAQFKGQRDLGLDGGVMQGPPTVASQKKLTKQAGVPKSKYVRKNKTVVPESALDLMETMINFDGTFNVNDDHFSTESPAFPGGSQDEDNDMINFASAPNTPHTPYNNIGSYNNQSAHSRFGMDVSQINKTPTTPPTAIGSCHDQRSHPQFEMGVSHATQTPTTPHSSNDSYFNQSTHSRFGMHSMDVSQSVASPNTPSRKESSASKNPLRQRLSENPSFESAVSVHGLDQVRAAGNAGLQRYLDRQARGLPRTANGSLPLTPPSAPRNGTLGLPLTAANYAAAGMPNIPVEKVVRRTKKVERRRQQSSTASSIAGGPDGDASPLAPRAVYKSHAYESIYAVLAPKEQLPLPEVSLPEIPAGLYLPEPALPELAHGEDSGAVDSSHEQFQDDVFGASEPMNMGNDGVQDFNFESFSSEPWSSSEENATAHGNAVPPMSNEAFAEFLASISNPAVSEIDAMFGFGNRSSAPSNMYDNFTVFHTTLLEYGVPSETAQAARPASSSSRSTPPVVEGSPFSTSEVVEPLVGSSDRVELAPEVVRPSAIESVAEVSVPEAGTRVINSPEMAELKSFFQKQLEEQQAKFEAALRKQSEGQSAAMKKLEERSAGPEKLVRREKVRTKAAATADWEWKAHCYTKDNAKKRVGPSKKPVPAKSHTPVVKEAVPVAKKTFPGGQKLASAARRPLLVPAVRMQSASVPKKRAAASKLAPSGQKPSGLTKKGSSRDHNSDQKYLARAMLSKKGPKG</sequence>
<feature type="region of interest" description="Disordered" evidence="1">
    <location>
        <begin position="497"/>
        <end position="516"/>
    </location>
</feature>
<feature type="compositionally biased region" description="Polar residues" evidence="1">
    <location>
        <begin position="289"/>
        <end position="306"/>
    </location>
</feature>
<proteinExistence type="predicted"/>
<reference evidence="2 3" key="1">
    <citation type="submission" date="2018-06" db="EMBL/GenBank/DDBJ databases">
        <title>Genome Sequence of the Brown Rot Fungal Pathogen Monilinia fructigena.</title>
        <authorList>
            <person name="Landi L."/>
            <person name="De Miccolis Angelini R.M."/>
            <person name="Pollastro S."/>
            <person name="Abate D."/>
            <person name="Faretra F."/>
            <person name="Romanazzi G."/>
        </authorList>
    </citation>
    <scope>NUCLEOTIDE SEQUENCE [LARGE SCALE GENOMIC DNA]</scope>
    <source>
        <strain evidence="2 3">Mfrg269</strain>
    </source>
</reference>
<feature type="region of interest" description="Disordered" evidence="1">
    <location>
        <begin position="160"/>
        <end position="186"/>
    </location>
</feature>
<feature type="region of interest" description="Disordered" evidence="1">
    <location>
        <begin position="239"/>
        <end position="308"/>
    </location>
</feature>
<gene>
    <name evidence="2" type="ORF">DID88_008792</name>
</gene>
<dbReference type="OrthoDB" id="3553127at2759"/>
<feature type="region of interest" description="Disordered" evidence="1">
    <location>
        <begin position="213"/>
        <end position="232"/>
    </location>
</feature>
<feature type="compositionally biased region" description="Low complexity" evidence="1">
    <location>
        <begin position="579"/>
        <end position="593"/>
    </location>
</feature>
<keyword evidence="3" id="KW-1185">Reference proteome</keyword>
<accession>A0A395J8V0</accession>
<dbReference type="EMBL" id="QKRW01000002">
    <property type="protein sequence ID" value="RAL68073.1"/>
    <property type="molecule type" value="Genomic_DNA"/>
</dbReference>
<protein>
    <submittedName>
        <fullName evidence="2">Uncharacterized protein</fullName>
    </submittedName>
</protein>
<dbReference type="AlphaFoldDB" id="A0A395J8V0"/>
<feature type="region of interest" description="Disordered" evidence="1">
    <location>
        <begin position="775"/>
        <end position="828"/>
    </location>
</feature>
<comment type="caution">
    <text evidence="2">The sequence shown here is derived from an EMBL/GenBank/DDBJ whole genome shotgun (WGS) entry which is preliminary data.</text>
</comment>
<evidence type="ECO:0000313" key="2">
    <source>
        <dbReference type="EMBL" id="RAL68073.1"/>
    </source>
</evidence>
<name>A0A395J8V0_9HELO</name>
<feature type="region of interest" description="Disordered" evidence="1">
    <location>
        <begin position="381"/>
        <end position="410"/>
    </location>
</feature>
<evidence type="ECO:0000256" key="1">
    <source>
        <dbReference type="SAM" id="MobiDB-lite"/>
    </source>
</evidence>
<feature type="region of interest" description="Disordered" evidence="1">
    <location>
        <begin position="579"/>
        <end position="606"/>
    </location>
</feature>
<feature type="region of interest" description="Disordered" evidence="1">
    <location>
        <begin position="667"/>
        <end position="701"/>
    </location>
</feature>
<organism evidence="2 3">
    <name type="scientific">Monilinia fructigena</name>
    <dbReference type="NCBI Taxonomy" id="38457"/>
    <lineage>
        <taxon>Eukaryota</taxon>
        <taxon>Fungi</taxon>
        <taxon>Dikarya</taxon>
        <taxon>Ascomycota</taxon>
        <taxon>Pezizomycotina</taxon>
        <taxon>Leotiomycetes</taxon>
        <taxon>Helotiales</taxon>
        <taxon>Sclerotiniaceae</taxon>
        <taxon>Monilinia</taxon>
    </lineage>
</organism>
<feature type="region of interest" description="Disordered" evidence="1">
    <location>
        <begin position="720"/>
        <end position="744"/>
    </location>
</feature>
<feature type="compositionally biased region" description="Polar residues" evidence="1">
    <location>
        <begin position="241"/>
        <end position="263"/>
    </location>
</feature>
<evidence type="ECO:0000313" key="3">
    <source>
        <dbReference type="Proteomes" id="UP000249056"/>
    </source>
</evidence>
<feature type="compositionally biased region" description="Polar residues" evidence="1">
    <location>
        <begin position="271"/>
        <end position="282"/>
    </location>
</feature>